<dbReference type="RefSeq" id="WP_142662893.1">
    <property type="nucleotide sequence ID" value="NZ_FXTK01000006.1"/>
</dbReference>
<accession>A0A521D2K5</accession>
<protein>
    <recommendedName>
        <fullName evidence="3">Anti-sigma factor NepR domain-containing protein</fullName>
    </recommendedName>
</protein>
<organism evidence="1 2">
    <name type="scientific">Paracoccus laeviglucosivorans</name>
    <dbReference type="NCBI Taxonomy" id="1197861"/>
    <lineage>
        <taxon>Bacteria</taxon>
        <taxon>Pseudomonadati</taxon>
        <taxon>Pseudomonadota</taxon>
        <taxon>Alphaproteobacteria</taxon>
        <taxon>Rhodobacterales</taxon>
        <taxon>Paracoccaceae</taxon>
        <taxon>Paracoccus</taxon>
    </lineage>
</organism>
<name>A0A521D2K5_9RHOB</name>
<sequence>MTMNDSAGTNPETARLMAELREQTRIEPISPRLMQLARELDQALHAAQLSRTPPEQEAG</sequence>
<dbReference type="EMBL" id="FXTK01000006">
    <property type="protein sequence ID" value="SMO65925.1"/>
    <property type="molecule type" value="Genomic_DNA"/>
</dbReference>
<evidence type="ECO:0000313" key="1">
    <source>
        <dbReference type="EMBL" id="SMO65925.1"/>
    </source>
</evidence>
<gene>
    <name evidence="1" type="ORF">SAMN06265221_10631</name>
</gene>
<proteinExistence type="predicted"/>
<dbReference type="Proteomes" id="UP000319014">
    <property type="component" value="Unassembled WGS sequence"/>
</dbReference>
<evidence type="ECO:0008006" key="3">
    <source>
        <dbReference type="Google" id="ProtNLM"/>
    </source>
</evidence>
<reference evidence="1 2" key="1">
    <citation type="submission" date="2017-05" db="EMBL/GenBank/DDBJ databases">
        <authorList>
            <person name="Varghese N."/>
            <person name="Submissions S."/>
        </authorList>
    </citation>
    <scope>NUCLEOTIDE SEQUENCE [LARGE SCALE GENOMIC DNA]</scope>
    <source>
        <strain evidence="1 2">DSM 100094</strain>
    </source>
</reference>
<keyword evidence="2" id="KW-1185">Reference proteome</keyword>
<evidence type="ECO:0000313" key="2">
    <source>
        <dbReference type="Proteomes" id="UP000319014"/>
    </source>
</evidence>
<dbReference type="AlphaFoldDB" id="A0A521D2K5"/>